<dbReference type="EMBL" id="JANPWB010000016">
    <property type="protein sequence ID" value="KAJ1081836.1"/>
    <property type="molecule type" value="Genomic_DNA"/>
</dbReference>
<evidence type="ECO:0000313" key="3">
    <source>
        <dbReference type="Proteomes" id="UP001066276"/>
    </source>
</evidence>
<feature type="region of interest" description="Disordered" evidence="1">
    <location>
        <begin position="69"/>
        <end position="88"/>
    </location>
</feature>
<organism evidence="2 3">
    <name type="scientific">Pleurodeles waltl</name>
    <name type="common">Iberian ribbed newt</name>
    <dbReference type="NCBI Taxonomy" id="8319"/>
    <lineage>
        <taxon>Eukaryota</taxon>
        <taxon>Metazoa</taxon>
        <taxon>Chordata</taxon>
        <taxon>Craniata</taxon>
        <taxon>Vertebrata</taxon>
        <taxon>Euteleostomi</taxon>
        <taxon>Amphibia</taxon>
        <taxon>Batrachia</taxon>
        <taxon>Caudata</taxon>
        <taxon>Salamandroidea</taxon>
        <taxon>Salamandridae</taxon>
        <taxon>Pleurodelinae</taxon>
        <taxon>Pleurodeles</taxon>
    </lineage>
</organism>
<dbReference type="AlphaFoldDB" id="A0AAV7KR30"/>
<gene>
    <name evidence="2" type="ORF">NDU88_002009</name>
</gene>
<protein>
    <submittedName>
        <fullName evidence="2">Uncharacterized protein</fullName>
    </submittedName>
</protein>
<feature type="region of interest" description="Disordered" evidence="1">
    <location>
        <begin position="1"/>
        <end position="35"/>
    </location>
</feature>
<evidence type="ECO:0000256" key="1">
    <source>
        <dbReference type="SAM" id="MobiDB-lite"/>
    </source>
</evidence>
<feature type="non-terminal residue" evidence="2">
    <location>
        <position position="88"/>
    </location>
</feature>
<keyword evidence="3" id="KW-1185">Reference proteome</keyword>
<sequence length="88" mass="9297">GGARAWASGPREPKMRLDREPFDGTQTKRAGAGRGRGCSTGCFLYQSGIRRGQWTLSVSAASIPLEAIPNSEVEEGPPEAIAPSTPLE</sequence>
<feature type="non-terminal residue" evidence="2">
    <location>
        <position position="1"/>
    </location>
</feature>
<accession>A0AAV7KR30</accession>
<evidence type="ECO:0000313" key="2">
    <source>
        <dbReference type="EMBL" id="KAJ1081836.1"/>
    </source>
</evidence>
<dbReference type="Proteomes" id="UP001066276">
    <property type="component" value="Chromosome 12"/>
</dbReference>
<name>A0AAV7KR30_PLEWA</name>
<comment type="caution">
    <text evidence="2">The sequence shown here is derived from an EMBL/GenBank/DDBJ whole genome shotgun (WGS) entry which is preliminary data.</text>
</comment>
<feature type="compositionally biased region" description="Basic and acidic residues" evidence="1">
    <location>
        <begin position="11"/>
        <end position="22"/>
    </location>
</feature>
<proteinExistence type="predicted"/>
<reference evidence="2" key="1">
    <citation type="journal article" date="2022" name="bioRxiv">
        <title>Sequencing and chromosome-scale assembly of the giantPleurodeles waltlgenome.</title>
        <authorList>
            <person name="Brown T."/>
            <person name="Elewa A."/>
            <person name="Iarovenko S."/>
            <person name="Subramanian E."/>
            <person name="Araus A.J."/>
            <person name="Petzold A."/>
            <person name="Susuki M."/>
            <person name="Suzuki K.-i.T."/>
            <person name="Hayashi T."/>
            <person name="Toyoda A."/>
            <person name="Oliveira C."/>
            <person name="Osipova E."/>
            <person name="Leigh N.D."/>
            <person name="Simon A."/>
            <person name="Yun M.H."/>
        </authorList>
    </citation>
    <scope>NUCLEOTIDE SEQUENCE</scope>
    <source>
        <strain evidence="2">20211129_DDA</strain>
        <tissue evidence="2">Liver</tissue>
    </source>
</reference>